<dbReference type="InterPro" id="IPR014729">
    <property type="entry name" value="Rossmann-like_a/b/a_fold"/>
</dbReference>
<dbReference type="PANTHER" id="PTHR46268">
    <property type="entry name" value="STRESS RESPONSE PROTEIN NHAX"/>
    <property type="match status" value="1"/>
</dbReference>
<dbReference type="OrthoDB" id="5186731at2"/>
<gene>
    <name evidence="3" type="ORF">ISM_14220</name>
</gene>
<dbReference type="Gene3D" id="3.40.50.620">
    <property type="entry name" value="HUPs"/>
    <property type="match status" value="1"/>
</dbReference>
<evidence type="ECO:0000313" key="3">
    <source>
        <dbReference type="EMBL" id="EAP76028.1"/>
    </source>
</evidence>
<evidence type="ECO:0000259" key="2">
    <source>
        <dbReference type="Pfam" id="PF00582"/>
    </source>
</evidence>
<dbReference type="EMBL" id="AALY01000002">
    <property type="protein sequence ID" value="EAP76028.1"/>
    <property type="molecule type" value="Genomic_DNA"/>
</dbReference>
<dbReference type="STRING" id="89187.ISM_14220"/>
<accession>A3SNI8</accession>
<keyword evidence="4" id="KW-1185">Reference proteome</keyword>
<comment type="caution">
    <text evidence="3">The sequence shown here is derived from an EMBL/GenBank/DDBJ whole genome shotgun (WGS) entry which is preliminary data.</text>
</comment>
<dbReference type="PANTHER" id="PTHR46268:SF6">
    <property type="entry name" value="UNIVERSAL STRESS PROTEIN UP12"/>
    <property type="match status" value="1"/>
</dbReference>
<dbReference type="CDD" id="cd00293">
    <property type="entry name" value="USP-like"/>
    <property type="match status" value="1"/>
</dbReference>
<sequence length="144" mass="15364">MDNVVLLAVDGSAGSDRALDHALKRAKTAGSKLVIAFVIEWSPYTFNTPEENAQRHERREAEIDRANEMVVAPALARVTGEGIEAEGVVRHGQPAETLIRLARDHNAAQIVIGRRGQGGLKSLIFGSVAGNLIQTAPVPVVVVP</sequence>
<dbReference type="PRINTS" id="PR01438">
    <property type="entry name" value="UNVRSLSTRESS"/>
</dbReference>
<feature type="domain" description="UspA" evidence="2">
    <location>
        <begin position="5"/>
        <end position="144"/>
    </location>
</feature>
<protein>
    <submittedName>
        <fullName evidence="3">Universal stress protein family protein</fullName>
    </submittedName>
</protein>
<dbReference type="Proteomes" id="UP000005954">
    <property type="component" value="Unassembled WGS sequence"/>
</dbReference>
<comment type="similarity">
    <text evidence="1">Belongs to the universal stress protein A family.</text>
</comment>
<dbReference type="InterPro" id="IPR006015">
    <property type="entry name" value="Universal_stress_UspA"/>
</dbReference>
<dbReference type="AlphaFoldDB" id="A3SNI8"/>
<dbReference type="Pfam" id="PF00582">
    <property type="entry name" value="Usp"/>
    <property type="match status" value="1"/>
</dbReference>
<organism evidence="3 4">
    <name type="scientific">Roseovarius nubinhibens (strain ATCC BAA-591 / DSM 15170 / ISM)</name>
    <dbReference type="NCBI Taxonomy" id="89187"/>
    <lineage>
        <taxon>Bacteria</taxon>
        <taxon>Pseudomonadati</taxon>
        <taxon>Pseudomonadota</taxon>
        <taxon>Alphaproteobacteria</taxon>
        <taxon>Rhodobacterales</taxon>
        <taxon>Roseobacteraceae</taxon>
        <taxon>Roseovarius</taxon>
    </lineage>
</organism>
<dbReference type="SUPFAM" id="SSF52402">
    <property type="entry name" value="Adenine nucleotide alpha hydrolases-like"/>
    <property type="match status" value="1"/>
</dbReference>
<dbReference type="HOGENOM" id="CLU_049301_16_2_5"/>
<evidence type="ECO:0000313" key="4">
    <source>
        <dbReference type="Proteomes" id="UP000005954"/>
    </source>
</evidence>
<proteinExistence type="inferred from homology"/>
<dbReference type="eggNOG" id="COG0589">
    <property type="taxonomic scope" value="Bacteria"/>
</dbReference>
<reference evidence="3 4" key="1">
    <citation type="submission" date="2005-12" db="EMBL/GenBank/DDBJ databases">
        <authorList>
            <person name="Moran M.A."/>
            <person name="Ferriera S."/>
            <person name="Johnson J."/>
            <person name="Kravitz S."/>
            <person name="Halpern A."/>
            <person name="Remington K."/>
            <person name="Beeson K."/>
            <person name="Tran B."/>
            <person name="Rogers Y.-H."/>
            <person name="Friedman R."/>
            <person name="Venter J.C."/>
        </authorList>
    </citation>
    <scope>NUCLEOTIDE SEQUENCE [LARGE SCALE GENOMIC DNA]</scope>
    <source>
        <strain evidence="4">ATCC BAA-591 / DSM 15170 / ISM</strain>
    </source>
</reference>
<dbReference type="RefSeq" id="WP_009814853.1">
    <property type="nucleotide sequence ID" value="NZ_CH724156.1"/>
</dbReference>
<name>A3SNI8_ROSNI</name>
<evidence type="ECO:0000256" key="1">
    <source>
        <dbReference type="ARBA" id="ARBA00008791"/>
    </source>
</evidence>
<dbReference type="InterPro" id="IPR006016">
    <property type="entry name" value="UspA"/>
</dbReference>